<reference evidence="3" key="1">
    <citation type="submission" date="2022-11" db="UniProtKB">
        <authorList>
            <consortium name="WormBaseParasite"/>
        </authorList>
    </citation>
    <scope>IDENTIFICATION</scope>
</reference>
<dbReference type="InterPro" id="IPR037238">
    <property type="entry name" value="YbiA-like_sf"/>
</dbReference>
<sequence length="95" mass="11145">MTVHISDKDGNTFTLFYQKESPFSNFFPCSITVNEDGKQLMFSSSEQYFMYVFNQFHFLIVGNKFYNIYIYTASLEFLFFSLICVKEMGELLCGT</sequence>
<evidence type="ECO:0000256" key="1">
    <source>
        <dbReference type="SAM" id="Phobius"/>
    </source>
</evidence>
<dbReference type="WBParaSite" id="PgR029_g036_t03">
    <property type="protein sequence ID" value="PgR029_g036_t03"/>
    <property type="gene ID" value="PgR029_g036"/>
</dbReference>
<evidence type="ECO:0000313" key="3">
    <source>
        <dbReference type="WBParaSite" id="PgR029_g036_t03"/>
    </source>
</evidence>
<dbReference type="Proteomes" id="UP000887569">
    <property type="component" value="Unplaced"/>
</dbReference>
<dbReference type="AlphaFoldDB" id="A0A915B8T6"/>
<accession>A0A915B8T6</accession>
<keyword evidence="2" id="KW-1185">Reference proteome</keyword>
<keyword evidence="1" id="KW-0812">Transmembrane</keyword>
<proteinExistence type="predicted"/>
<evidence type="ECO:0000313" key="2">
    <source>
        <dbReference type="Proteomes" id="UP000887569"/>
    </source>
</evidence>
<name>A0A915B8T6_PARUN</name>
<keyword evidence="1" id="KW-0472">Membrane</keyword>
<feature type="transmembrane region" description="Helical" evidence="1">
    <location>
        <begin position="68"/>
        <end position="85"/>
    </location>
</feature>
<organism evidence="2 3">
    <name type="scientific">Parascaris univalens</name>
    <name type="common">Nematode worm</name>
    <dbReference type="NCBI Taxonomy" id="6257"/>
    <lineage>
        <taxon>Eukaryota</taxon>
        <taxon>Metazoa</taxon>
        <taxon>Ecdysozoa</taxon>
        <taxon>Nematoda</taxon>
        <taxon>Chromadorea</taxon>
        <taxon>Rhabditida</taxon>
        <taxon>Spirurina</taxon>
        <taxon>Ascaridomorpha</taxon>
        <taxon>Ascaridoidea</taxon>
        <taxon>Ascarididae</taxon>
        <taxon>Parascaris</taxon>
    </lineage>
</organism>
<protein>
    <submittedName>
        <fullName evidence="3">NADAR domain-containing protein</fullName>
    </submittedName>
</protein>
<dbReference type="SUPFAM" id="SSF143990">
    <property type="entry name" value="YbiA-like"/>
    <property type="match status" value="1"/>
</dbReference>
<keyword evidence="1" id="KW-1133">Transmembrane helix</keyword>